<keyword evidence="1" id="KW-0175">Coiled coil</keyword>
<protein>
    <submittedName>
        <fullName evidence="4">FkbM family methyltransferase</fullName>
    </submittedName>
</protein>
<dbReference type="Proteomes" id="UP000430634">
    <property type="component" value="Unassembled WGS sequence"/>
</dbReference>
<evidence type="ECO:0000256" key="1">
    <source>
        <dbReference type="SAM" id="Coils"/>
    </source>
</evidence>
<reference evidence="3" key="1">
    <citation type="journal article" date="2014" name="Int. J. Syst. Evol. Microbiol.">
        <title>Complete genome of a new Firmicutes species belonging to the dominant human colonic microbiota ('Ruminococcus bicirculans') reveals two chromosomes and a selective capacity to utilize plant glucans.</title>
        <authorList>
            <consortium name="NISC Comparative Sequencing Program"/>
            <person name="Wegmann U."/>
            <person name="Louis P."/>
            <person name="Goesmann A."/>
            <person name="Henrissat B."/>
            <person name="Duncan S.H."/>
            <person name="Flint H.J."/>
        </authorList>
    </citation>
    <scope>NUCLEOTIDE SEQUENCE</scope>
    <source>
        <strain evidence="3">CGMCC 1.15931</strain>
    </source>
</reference>
<reference evidence="4 5" key="3">
    <citation type="submission" date="2019-11" db="EMBL/GenBank/DDBJ databases">
        <title>Type strains purchased from KCTC, JCM and DSMZ.</title>
        <authorList>
            <person name="Lu H."/>
        </authorList>
    </citation>
    <scope>NUCLEOTIDE SEQUENCE [LARGE SCALE GENOMIC DNA]</scope>
    <source>
        <strain evidence="4 5">KCTC 52429</strain>
    </source>
</reference>
<dbReference type="OrthoDB" id="9810122at2"/>
<dbReference type="PANTHER" id="PTHR34203">
    <property type="entry name" value="METHYLTRANSFERASE, FKBM FAMILY PROTEIN"/>
    <property type="match status" value="1"/>
</dbReference>
<reference evidence="6" key="2">
    <citation type="journal article" date="2019" name="Int. J. Syst. Evol. Microbiol.">
        <title>The Global Catalogue of Microorganisms (GCM) 10K type strain sequencing project: providing services to taxonomists for standard genome sequencing and annotation.</title>
        <authorList>
            <consortium name="The Broad Institute Genomics Platform"/>
            <consortium name="The Broad Institute Genome Sequencing Center for Infectious Disease"/>
            <person name="Wu L."/>
            <person name="Ma J."/>
        </authorList>
    </citation>
    <scope>NUCLEOTIDE SEQUENCE [LARGE SCALE GENOMIC DNA]</scope>
    <source>
        <strain evidence="6">CGMCC 1.15931</strain>
    </source>
</reference>
<dbReference type="GO" id="GO:0032259">
    <property type="term" value="P:methylation"/>
    <property type="evidence" value="ECO:0007669"/>
    <property type="project" value="UniProtKB-KW"/>
</dbReference>
<reference evidence="3" key="4">
    <citation type="submission" date="2024-05" db="EMBL/GenBank/DDBJ databases">
        <authorList>
            <person name="Sun Q."/>
            <person name="Zhou Y."/>
        </authorList>
    </citation>
    <scope>NUCLEOTIDE SEQUENCE</scope>
    <source>
        <strain evidence="3">CGMCC 1.15931</strain>
    </source>
</reference>
<sequence>MTFITYAQNGEDILLWRALGHVKQGFYVDVGANDPIEHSVTKAFYDAGWRGINIEPLPSFHQRFEQDRPGDINLAIAAGAADGELKLYDVPSVNGWASPDAGVAAAHRAEGFDVVELTVPVRTLNGVWDEHVRGDVHFLKIDVEGFEGEVLRGFDLSRHRPWILVIEATLPNSRVTNHETWEPLVTAHGYRFAWFDGLNRYYVADEHAELLAELTVQPNVFDEYQSHHLIYERAQVAAARAAHADALQAYENALVQIENALGQVDAGRAELAAAQEQIEGLDERLREAHATVISRDRALAETSAYAELLERELAAANLRTVDVEYRLNEVLTSRSWKITEPLRAANAGELGAWVRARAAERVRRVVTRLVENEGLRRRVIPLLARYPALNHRVLSLVARLKRRPPEVAQEAREGNVAPHLRDLPVSARRAFADLSQRQHPPES</sequence>
<dbReference type="InterPro" id="IPR006342">
    <property type="entry name" value="FkbM_mtfrase"/>
</dbReference>
<dbReference type="Gene3D" id="3.40.50.150">
    <property type="entry name" value="Vaccinia Virus protein VP39"/>
    <property type="match status" value="1"/>
</dbReference>
<dbReference type="InterPro" id="IPR029063">
    <property type="entry name" value="SAM-dependent_MTases_sf"/>
</dbReference>
<evidence type="ECO:0000313" key="3">
    <source>
        <dbReference type="EMBL" id="GGC07079.1"/>
    </source>
</evidence>
<organism evidence="4 5">
    <name type="scientific">Pseudoduganella buxea</name>
    <dbReference type="NCBI Taxonomy" id="1949069"/>
    <lineage>
        <taxon>Bacteria</taxon>
        <taxon>Pseudomonadati</taxon>
        <taxon>Pseudomonadota</taxon>
        <taxon>Betaproteobacteria</taxon>
        <taxon>Burkholderiales</taxon>
        <taxon>Oxalobacteraceae</taxon>
        <taxon>Telluria group</taxon>
        <taxon>Pseudoduganella</taxon>
    </lineage>
</organism>
<dbReference type="Proteomes" id="UP000622638">
    <property type="component" value="Unassembled WGS sequence"/>
</dbReference>
<dbReference type="SUPFAM" id="SSF53335">
    <property type="entry name" value="S-adenosyl-L-methionine-dependent methyltransferases"/>
    <property type="match status" value="1"/>
</dbReference>
<comment type="caution">
    <text evidence="4">The sequence shown here is derived from an EMBL/GenBank/DDBJ whole genome shotgun (WGS) entry which is preliminary data.</text>
</comment>
<dbReference type="Pfam" id="PF05050">
    <property type="entry name" value="Methyltransf_21"/>
    <property type="match status" value="1"/>
</dbReference>
<evidence type="ECO:0000313" key="6">
    <source>
        <dbReference type="Proteomes" id="UP000622638"/>
    </source>
</evidence>
<feature type="domain" description="Methyltransferase FkbM" evidence="2">
    <location>
        <begin position="29"/>
        <end position="192"/>
    </location>
</feature>
<accession>A0A6I3SVZ6</accession>
<proteinExistence type="predicted"/>
<dbReference type="GO" id="GO:0008168">
    <property type="term" value="F:methyltransferase activity"/>
    <property type="evidence" value="ECO:0007669"/>
    <property type="project" value="UniProtKB-KW"/>
</dbReference>
<dbReference type="EMBL" id="BMKG01000012">
    <property type="protein sequence ID" value="GGC07079.1"/>
    <property type="molecule type" value="Genomic_DNA"/>
</dbReference>
<dbReference type="RefSeq" id="WP_155470703.1">
    <property type="nucleotide sequence ID" value="NZ_BMKG01000012.1"/>
</dbReference>
<keyword evidence="6" id="KW-1185">Reference proteome</keyword>
<evidence type="ECO:0000313" key="4">
    <source>
        <dbReference type="EMBL" id="MTV53390.1"/>
    </source>
</evidence>
<evidence type="ECO:0000313" key="5">
    <source>
        <dbReference type="Proteomes" id="UP000430634"/>
    </source>
</evidence>
<dbReference type="PANTHER" id="PTHR34203:SF15">
    <property type="entry name" value="SLL1173 PROTEIN"/>
    <property type="match status" value="1"/>
</dbReference>
<keyword evidence="4" id="KW-0808">Transferase</keyword>
<dbReference type="InterPro" id="IPR052514">
    <property type="entry name" value="SAM-dependent_MTase"/>
</dbReference>
<dbReference type="EMBL" id="WNKZ01000027">
    <property type="protein sequence ID" value="MTV53390.1"/>
    <property type="molecule type" value="Genomic_DNA"/>
</dbReference>
<feature type="coiled-coil region" evidence="1">
    <location>
        <begin position="240"/>
        <end position="291"/>
    </location>
</feature>
<dbReference type="NCBIfam" id="TIGR01444">
    <property type="entry name" value="fkbM_fam"/>
    <property type="match status" value="1"/>
</dbReference>
<keyword evidence="4" id="KW-0489">Methyltransferase</keyword>
<gene>
    <name evidence="3" type="ORF">GCM10011572_30830</name>
    <name evidence="4" type="ORF">GM672_11700</name>
</gene>
<evidence type="ECO:0000259" key="2">
    <source>
        <dbReference type="Pfam" id="PF05050"/>
    </source>
</evidence>
<dbReference type="AlphaFoldDB" id="A0A6I3SVZ6"/>
<name>A0A6I3SVZ6_9BURK</name>